<evidence type="ECO:0000313" key="2">
    <source>
        <dbReference type="Proteomes" id="UP000008281"/>
    </source>
</evidence>
<proteinExistence type="predicted"/>
<dbReference type="CTD" id="9823870"/>
<dbReference type="KEGG" id="crq:GCK72_024125"/>
<reference evidence="1" key="1">
    <citation type="submission" date="2007-07" db="EMBL/GenBank/DDBJ databases">
        <title>PCAP assembly of the Caenorhabditis remanei genome.</title>
        <authorList>
            <consortium name="The Caenorhabditis remanei Sequencing Consortium"/>
            <person name="Wilson R.K."/>
        </authorList>
    </citation>
    <scope>NUCLEOTIDE SEQUENCE [LARGE SCALE GENOMIC DNA]</scope>
    <source>
        <strain evidence="1">PB4641</strain>
    </source>
</reference>
<dbReference type="OrthoDB" id="5824624at2759"/>
<dbReference type="HOGENOM" id="CLU_2111152_0_0_1"/>
<dbReference type="RefSeq" id="XP_003117918.2">
    <property type="nucleotide sequence ID" value="XM_003117870.2"/>
</dbReference>
<dbReference type="eggNOG" id="ENOG502TJAS">
    <property type="taxonomic scope" value="Eukaryota"/>
</dbReference>
<dbReference type="GeneID" id="9823870"/>
<accession>E3LEV6</accession>
<dbReference type="EMBL" id="DS268407">
    <property type="protein sequence ID" value="EFO82516.1"/>
    <property type="molecule type" value="Genomic_DNA"/>
</dbReference>
<keyword evidence="2" id="KW-1185">Reference proteome</keyword>
<dbReference type="AlphaFoldDB" id="E3LEV6"/>
<name>E3LEV6_CAERE</name>
<sequence length="115" mass="13112">MIRSKPCVTPLLFAINQSRVNLALSVVFNHCENPAYLNYWLNTELQIPAQVRVMCRIADWHLYDRAFPGCIMGSKAVLVEFESITGFDFMITHMATIQTSVAFTTNIRNDNNNNL</sequence>
<protein>
    <submittedName>
        <fullName evidence="1">Uncharacterized protein</fullName>
    </submittedName>
</protein>
<evidence type="ECO:0000313" key="1">
    <source>
        <dbReference type="EMBL" id="EFO82516.1"/>
    </source>
</evidence>
<gene>
    <name evidence="1" type="ORF">CRE_00387</name>
</gene>
<organism evidence="2">
    <name type="scientific">Caenorhabditis remanei</name>
    <name type="common">Caenorhabditis vulgaris</name>
    <dbReference type="NCBI Taxonomy" id="31234"/>
    <lineage>
        <taxon>Eukaryota</taxon>
        <taxon>Metazoa</taxon>
        <taxon>Ecdysozoa</taxon>
        <taxon>Nematoda</taxon>
        <taxon>Chromadorea</taxon>
        <taxon>Rhabditida</taxon>
        <taxon>Rhabditina</taxon>
        <taxon>Rhabditomorpha</taxon>
        <taxon>Rhabditoidea</taxon>
        <taxon>Rhabditidae</taxon>
        <taxon>Peloderinae</taxon>
        <taxon>Caenorhabditis</taxon>
    </lineage>
</organism>
<dbReference type="FunCoup" id="E3LEV6">
    <property type="interactions" value="425"/>
</dbReference>
<dbReference type="Proteomes" id="UP000008281">
    <property type="component" value="Unassembled WGS sequence"/>
</dbReference>